<dbReference type="EMBL" id="JAGKQH010000010">
    <property type="protein sequence ID" value="KAG6589388.1"/>
    <property type="molecule type" value="Genomic_DNA"/>
</dbReference>
<name>A0AAV6MXX2_9ROSI</name>
<proteinExistence type="predicted"/>
<protein>
    <submittedName>
        <fullName evidence="2">Uncharacterized protein</fullName>
    </submittedName>
</protein>
<keyword evidence="3" id="KW-1185">Reference proteome</keyword>
<accession>A0AAV6MXX2</accession>
<organism evidence="2 3">
    <name type="scientific">Cucurbita argyrosperma subsp. sororia</name>
    <dbReference type="NCBI Taxonomy" id="37648"/>
    <lineage>
        <taxon>Eukaryota</taxon>
        <taxon>Viridiplantae</taxon>
        <taxon>Streptophyta</taxon>
        <taxon>Embryophyta</taxon>
        <taxon>Tracheophyta</taxon>
        <taxon>Spermatophyta</taxon>
        <taxon>Magnoliopsida</taxon>
        <taxon>eudicotyledons</taxon>
        <taxon>Gunneridae</taxon>
        <taxon>Pentapetalae</taxon>
        <taxon>rosids</taxon>
        <taxon>fabids</taxon>
        <taxon>Cucurbitales</taxon>
        <taxon>Cucurbitaceae</taxon>
        <taxon>Cucurbiteae</taxon>
        <taxon>Cucurbita</taxon>
    </lineage>
</organism>
<sequence length="85" mass="8924">MHSGSNSCFENHLRASEPLSFKAWSTSRSIGAGSLKSSYGSSSGNHSVSDSSSFSSISSTGSEVIGSLNVDERERSVEAKERACC</sequence>
<reference evidence="2 3" key="1">
    <citation type="journal article" date="2021" name="Hortic Res">
        <title>The domestication of Cucurbita argyrosperma as revealed by the genome of its wild relative.</title>
        <authorList>
            <person name="Barrera-Redondo J."/>
            <person name="Sanchez-de la Vega G."/>
            <person name="Aguirre-Liguori J.A."/>
            <person name="Castellanos-Morales G."/>
            <person name="Gutierrez-Guerrero Y.T."/>
            <person name="Aguirre-Dugua X."/>
            <person name="Aguirre-Planter E."/>
            <person name="Tenaillon M.I."/>
            <person name="Lira-Saade R."/>
            <person name="Eguiarte L.E."/>
        </authorList>
    </citation>
    <scope>NUCLEOTIDE SEQUENCE [LARGE SCALE GENOMIC DNA]</scope>
    <source>
        <strain evidence="2">JBR-2021</strain>
    </source>
</reference>
<dbReference type="AlphaFoldDB" id="A0AAV6MXX2"/>
<feature type="compositionally biased region" description="Low complexity" evidence="1">
    <location>
        <begin position="34"/>
        <end position="63"/>
    </location>
</feature>
<feature type="region of interest" description="Disordered" evidence="1">
    <location>
        <begin position="34"/>
        <end position="85"/>
    </location>
</feature>
<dbReference type="Proteomes" id="UP000685013">
    <property type="component" value="Chromosome 10"/>
</dbReference>
<feature type="compositionally biased region" description="Basic and acidic residues" evidence="1">
    <location>
        <begin position="70"/>
        <end position="85"/>
    </location>
</feature>
<comment type="caution">
    <text evidence="2">The sequence shown here is derived from an EMBL/GenBank/DDBJ whole genome shotgun (WGS) entry which is preliminary data.</text>
</comment>
<evidence type="ECO:0000313" key="3">
    <source>
        <dbReference type="Proteomes" id="UP000685013"/>
    </source>
</evidence>
<evidence type="ECO:0000313" key="2">
    <source>
        <dbReference type="EMBL" id="KAG6589388.1"/>
    </source>
</evidence>
<evidence type="ECO:0000256" key="1">
    <source>
        <dbReference type="SAM" id="MobiDB-lite"/>
    </source>
</evidence>
<gene>
    <name evidence="2" type="ORF">SDJN03_14811</name>
</gene>
<feature type="non-terminal residue" evidence="2">
    <location>
        <position position="1"/>
    </location>
</feature>